<reference evidence="2 3" key="1">
    <citation type="submission" date="2020-01" db="EMBL/GenBank/DDBJ databases">
        <authorList>
            <consortium name="DOE Joint Genome Institute"/>
            <person name="Haridas S."/>
            <person name="Albert R."/>
            <person name="Binder M."/>
            <person name="Bloem J."/>
            <person name="Labutti K."/>
            <person name="Salamov A."/>
            <person name="Andreopoulos B."/>
            <person name="Baker S.E."/>
            <person name="Barry K."/>
            <person name="Bills G."/>
            <person name="Bluhm B.H."/>
            <person name="Cannon C."/>
            <person name="Castanera R."/>
            <person name="Culley D.E."/>
            <person name="Daum C."/>
            <person name="Ezra D."/>
            <person name="Gonzalez J.B."/>
            <person name="Henrissat B."/>
            <person name="Kuo A."/>
            <person name="Liang C."/>
            <person name="Lipzen A."/>
            <person name="Lutzoni F."/>
            <person name="Magnuson J."/>
            <person name="Mondo S."/>
            <person name="Nolan M."/>
            <person name="Ohm R."/>
            <person name="Pangilinan J."/>
            <person name="Park H.-J.H."/>
            <person name="Ramirez L."/>
            <person name="Alfaro M."/>
            <person name="Sun H."/>
            <person name="Tritt A."/>
            <person name="Yoshinaga Y."/>
            <person name="Zwiers L.-H.L."/>
            <person name="Turgeon B.G."/>
            <person name="Goodwin S.B."/>
            <person name="Spatafora J.W."/>
            <person name="Crous P.W."/>
            <person name="Grigoriev I.V."/>
        </authorList>
    </citation>
    <scope>NUCLEOTIDE SEQUENCE [LARGE SCALE GENOMIC DNA]</scope>
    <source>
        <strain evidence="2 3">CBS 611.86</strain>
    </source>
</reference>
<sequence length="163" mass="18642">MSISENVSSKNPGTLKIKEQAVDRVTPKALFECSQLTNFTLFGSSRKLFHERYSESLHITDNRGIFRDLVDWLWKDFNVKKPHVRVKVQYREHNGQESYVPDWDSWGTKRADNPTDSDDSTDGESASPSGVEERMDDYFSMDEDSEMNEDSEGSYGSYGCGEC</sequence>
<proteinExistence type="predicted"/>
<keyword evidence="3" id="KW-1185">Reference proteome</keyword>
<organism evidence="2 3">
    <name type="scientific">Massariosphaeria phaeospora</name>
    <dbReference type="NCBI Taxonomy" id="100035"/>
    <lineage>
        <taxon>Eukaryota</taxon>
        <taxon>Fungi</taxon>
        <taxon>Dikarya</taxon>
        <taxon>Ascomycota</taxon>
        <taxon>Pezizomycotina</taxon>
        <taxon>Dothideomycetes</taxon>
        <taxon>Pleosporomycetidae</taxon>
        <taxon>Pleosporales</taxon>
        <taxon>Pleosporales incertae sedis</taxon>
        <taxon>Massariosphaeria</taxon>
    </lineage>
</organism>
<gene>
    <name evidence="2" type="ORF">BDV95DRAFT_610903</name>
</gene>
<accession>A0A7C8I0L1</accession>
<evidence type="ECO:0000313" key="3">
    <source>
        <dbReference type="Proteomes" id="UP000481861"/>
    </source>
</evidence>
<comment type="caution">
    <text evidence="2">The sequence shown here is derived from an EMBL/GenBank/DDBJ whole genome shotgun (WGS) entry which is preliminary data.</text>
</comment>
<name>A0A7C8I0L1_9PLEO</name>
<protein>
    <submittedName>
        <fullName evidence="2">Uncharacterized protein</fullName>
    </submittedName>
</protein>
<evidence type="ECO:0000256" key="1">
    <source>
        <dbReference type="SAM" id="MobiDB-lite"/>
    </source>
</evidence>
<evidence type="ECO:0000313" key="2">
    <source>
        <dbReference type="EMBL" id="KAF2867514.1"/>
    </source>
</evidence>
<dbReference type="AlphaFoldDB" id="A0A7C8I0L1"/>
<dbReference type="EMBL" id="JAADJZ010000023">
    <property type="protein sequence ID" value="KAF2867514.1"/>
    <property type="molecule type" value="Genomic_DNA"/>
</dbReference>
<dbReference type="Proteomes" id="UP000481861">
    <property type="component" value="Unassembled WGS sequence"/>
</dbReference>
<feature type="region of interest" description="Disordered" evidence="1">
    <location>
        <begin position="97"/>
        <end position="163"/>
    </location>
</feature>
<feature type="compositionally biased region" description="Acidic residues" evidence="1">
    <location>
        <begin position="139"/>
        <end position="152"/>
    </location>
</feature>